<dbReference type="PRINTS" id="PR00288">
    <property type="entry name" value="PUROTHIONIN"/>
</dbReference>
<evidence type="ECO:0000313" key="8">
    <source>
        <dbReference type="Proteomes" id="UP001154282"/>
    </source>
</evidence>
<sequence>MAKISSRPCSLFVLLLLIFMVSHEEAGMVKVAEARVKVCATQSRYFKGGCRRDHNCAMVCRDEGFSGGRCTKPFSRPRRHCFCTKFC</sequence>
<evidence type="ECO:0000256" key="5">
    <source>
        <dbReference type="SAM" id="SignalP"/>
    </source>
</evidence>
<dbReference type="InterPro" id="IPR008176">
    <property type="entry name" value="Defensin_plant"/>
</dbReference>
<dbReference type="Proteomes" id="UP001154282">
    <property type="component" value="Unassembled WGS sequence"/>
</dbReference>
<evidence type="ECO:0000256" key="2">
    <source>
        <dbReference type="ARBA" id="ARBA00022577"/>
    </source>
</evidence>
<dbReference type="GO" id="GO:0031640">
    <property type="term" value="P:killing of cells of another organism"/>
    <property type="evidence" value="ECO:0007669"/>
    <property type="project" value="UniProtKB-KW"/>
</dbReference>
<accession>A0AAV0J5T9</accession>
<dbReference type="SUPFAM" id="SSF57095">
    <property type="entry name" value="Scorpion toxin-like"/>
    <property type="match status" value="1"/>
</dbReference>
<feature type="signal peptide" evidence="5">
    <location>
        <begin position="1"/>
        <end position="26"/>
    </location>
</feature>
<evidence type="ECO:0000256" key="3">
    <source>
        <dbReference type="ARBA" id="ARBA00022729"/>
    </source>
</evidence>
<dbReference type="Pfam" id="PF00304">
    <property type="entry name" value="Gamma-thionin"/>
    <property type="match status" value="1"/>
</dbReference>
<keyword evidence="8" id="KW-1185">Reference proteome</keyword>
<organism evidence="7 8">
    <name type="scientific">Linum tenue</name>
    <dbReference type="NCBI Taxonomy" id="586396"/>
    <lineage>
        <taxon>Eukaryota</taxon>
        <taxon>Viridiplantae</taxon>
        <taxon>Streptophyta</taxon>
        <taxon>Embryophyta</taxon>
        <taxon>Tracheophyta</taxon>
        <taxon>Spermatophyta</taxon>
        <taxon>Magnoliopsida</taxon>
        <taxon>eudicotyledons</taxon>
        <taxon>Gunneridae</taxon>
        <taxon>Pentapetalae</taxon>
        <taxon>rosids</taxon>
        <taxon>fabids</taxon>
        <taxon>Malpighiales</taxon>
        <taxon>Linaceae</taxon>
        <taxon>Linum</taxon>
    </lineage>
</organism>
<dbReference type="SMART" id="SM00505">
    <property type="entry name" value="Knot1"/>
    <property type="match status" value="1"/>
</dbReference>
<evidence type="ECO:0000256" key="1">
    <source>
        <dbReference type="ARBA" id="ARBA00022529"/>
    </source>
</evidence>
<dbReference type="AlphaFoldDB" id="A0AAV0J5T9"/>
<keyword evidence="1" id="KW-0929">Antimicrobial</keyword>
<feature type="chain" id="PRO_5043964843" description="Knottins-like domain-containing protein" evidence="5">
    <location>
        <begin position="27"/>
        <end position="87"/>
    </location>
</feature>
<feature type="domain" description="Knottins-like" evidence="6">
    <location>
        <begin position="38"/>
        <end position="87"/>
    </location>
</feature>
<reference evidence="7" key="1">
    <citation type="submission" date="2022-08" db="EMBL/GenBank/DDBJ databases">
        <authorList>
            <person name="Gutierrez-Valencia J."/>
        </authorList>
    </citation>
    <scope>NUCLEOTIDE SEQUENCE</scope>
</reference>
<gene>
    <name evidence="7" type="ORF">LITE_LOCUS12832</name>
</gene>
<keyword evidence="2" id="KW-0295">Fungicide</keyword>
<comment type="caution">
    <text evidence="7">The sequence shown here is derived from an EMBL/GenBank/DDBJ whole genome shotgun (WGS) entry which is preliminary data.</text>
</comment>
<dbReference type="PROSITE" id="PS00940">
    <property type="entry name" value="GAMMA_THIONIN"/>
    <property type="match status" value="1"/>
</dbReference>
<name>A0AAV0J5T9_9ROSI</name>
<dbReference type="PANTHER" id="PTHR33147:SF133">
    <property type="entry name" value="DEFENSIN-LIKE PROTEIN 6-RELATED"/>
    <property type="match status" value="1"/>
</dbReference>
<evidence type="ECO:0000313" key="7">
    <source>
        <dbReference type="EMBL" id="CAI0405292.1"/>
    </source>
</evidence>
<evidence type="ECO:0000256" key="4">
    <source>
        <dbReference type="ARBA" id="ARBA00023157"/>
    </source>
</evidence>
<dbReference type="InterPro" id="IPR036574">
    <property type="entry name" value="Scorpion_toxin-like_sf"/>
</dbReference>
<keyword evidence="4" id="KW-1015">Disulfide bond</keyword>
<dbReference type="EMBL" id="CAMGYJ010000004">
    <property type="protein sequence ID" value="CAI0405292.1"/>
    <property type="molecule type" value="Genomic_DNA"/>
</dbReference>
<dbReference type="GO" id="GO:0050832">
    <property type="term" value="P:defense response to fungus"/>
    <property type="evidence" value="ECO:0007669"/>
    <property type="project" value="UniProtKB-KW"/>
</dbReference>
<dbReference type="PANTHER" id="PTHR33147">
    <property type="entry name" value="DEFENSIN-LIKE PROTEIN 1"/>
    <property type="match status" value="1"/>
</dbReference>
<protein>
    <recommendedName>
        <fullName evidence="6">Knottins-like domain-containing protein</fullName>
    </recommendedName>
</protein>
<evidence type="ECO:0000259" key="6">
    <source>
        <dbReference type="SMART" id="SM00505"/>
    </source>
</evidence>
<keyword evidence="3 5" id="KW-0732">Signal</keyword>
<dbReference type="InterPro" id="IPR003614">
    <property type="entry name" value="Knottins"/>
</dbReference>
<proteinExistence type="predicted"/>
<dbReference type="Gene3D" id="3.30.30.10">
    <property type="entry name" value="Knottin, scorpion toxin-like"/>
    <property type="match status" value="1"/>
</dbReference>